<accession>A0A0F9EH70</accession>
<dbReference type="EMBL" id="LAZR01027466">
    <property type="protein sequence ID" value="KKL65646.1"/>
    <property type="molecule type" value="Genomic_DNA"/>
</dbReference>
<comment type="caution">
    <text evidence="1">The sequence shown here is derived from an EMBL/GenBank/DDBJ whole genome shotgun (WGS) entry which is preliminary data.</text>
</comment>
<gene>
    <name evidence="1" type="ORF">LCGC14_2152910</name>
</gene>
<name>A0A0F9EH70_9ZZZZ</name>
<protein>
    <submittedName>
        <fullName evidence="1">Uncharacterized protein</fullName>
    </submittedName>
</protein>
<evidence type="ECO:0000313" key="1">
    <source>
        <dbReference type="EMBL" id="KKL65646.1"/>
    </source>
</evidence>
<reference evidence="1" key="1">
    <citation type="journal article" date="2015" name="Nature">
        <title>Complex archaea that bridge the gap between prokaryotes and eukaryotes.</title>
        <authorList>
            <person name="Spang A."/>
            <person name="Saw J.H."/>
            <person name="Jorgensen S.L."/>
            <person name="Zaremba-Niedzwiedzka K."/>
            <person name="Martijn J."/>
            <person name="Lind A.E."/>
            <person name="van Eijk R."/>
            <person name="Schleper C."/>
            <person name="Guy L."/>
            <person name="Ettema T.J."/>
        </authorList>
    </citation>
    <scope>NUCLEOTIDE SEQUENCE</scope>
</reference>
<sequence length="142" mass="14374">MIHSAGVQATAGTAARPMMSLFAGASNGGKLIEVGCFNTTATALAIFLTRLTAQGTPGAGLTESNHDPASPSLMTAFTTHTADATLGDDLGYRAVLGAAVGSAVIWTMSKGITIPVGTANGIGIILENGTGQVCQVYFVWEE</sequence>
<proteinExistence type="predicted"/>
<organism evidence="1">
    <name type="scientific">marine sediment metagenome</name>
    <dbReference type="NCBI Taxonomy" id="412755"/>
    <lineage>
        <taxon>unclassified sequences</taxon>
        <taxon>metagenomes</taxon>
        <taxon>ecological metagenomes</taxon>
    </lineage>
</organism>
<dbReference type="AlphaFoldDB" id="A0A0F9EH70"/>